<protein>
    <submittedName>
        <fullName evidence="2">Uncharacterized protein</fullName>
    </submittedName>
</protein>
<keyword evidence="1" id="KW-1133">Transmembrane helix</keyword>
<evidence type="ECO:0000313" key="2">
    <source>
        <dbReference type="EMBL" id="NEA17380.1"/>
    </source>
</evidence>
<gene>
    <name evidence="2" type="ORF">G3I29_18055</name>
</gene>
<accession>A0A6N9U0R8</accession>
<dbReference type="RefSeq" id="WP_164345973.1">
    <property type="nucleotide sequence ID" value="NZ_JAAGLQ010000372.1"/>
</dbReference>
<feature type="transmembrane region" description="Helical" evidence="1">
    <location>
        <begin position="479"/>
        <end position="512"/>
    </location>
</feature>
<proteinExistence type="predicted"/>
<organism evidence="2 3">
    <name type="scientific">Streptomyces halstedii</name>
    <dbReference type="NCBI Taxonomy" id="1944"/>
    <lineage>
        <taxon>Bacteria</taxon>
        <taxon>Bacillati</taxon>
        <taxon>Actinomycetota</taxon>
        <taxon>Actinomycetes</taxon>
        <taxon>Kitasatosporales</taxon>
        <taxon>Streptomycetaceae</taxon>
        <taxon>Streptomyces</taxon>
    </lineage>
</organism>
<name>A0A6N9U0R8_STRHA</name>
<sequence length="593" mass="65710">MNGVDYTLHRHVRQVSDQVDALREQLGLVSGQVSHVQNVQETARGELRQLRADFLEYVRTARLDSQAQRAETRIGVVRDRIDHEFGHHKQVRRTAVGMLQAFDVGLVTEDTVRTVSEQLMIQTPRYWLAPALIALASWSADDPVLCEKSVEEAFRRSPDRTSLFFALVLRRQGRTEGSVRWLRHYLLAQNPQALGREFAVILEAVAHGAFGAAGRDLLAGTLNRWTTTLADEVAHRETQDAQTRRWRVRIDGLRPPSAAAEFPRLAAVSPQWAALDRVLAGARTQQRLLDTYREVLSHRATPAQRVEDAVDDLLDLLVSEYDDEELPLRQELAFSQAVVRHGGDVPAASAAWSAELAAYRTTVDFLTLQTTAALDPAAIGVSEETSRLATGACREWFFRAHTAFTRDYRVAVPQDVEARFHSAHTVGARNFRLPSWTGSFLRPLEELETSLTAHWDRHGAAYVDSLAFPLRRECVPAVIVVALVLLLVGGASLAAALVIGAVVGLGWGLRLLRRARDARRLQRQAREVLDRAKADSLLQLRAASAELFDWNARFEDADKVERACAELIASLGTTTDNGSPFGGRAVQGEGASA</sequence>
<evidence type="ECO:0000313" key="3">
    <source>
        <dbReference type="Proteomes" id="UP000471293"/>
    </source>
</evidence>
<reference evidence="2 3" key="1">
    <citation type="submission" date="2020-01" db="EMBL/GenBank/DDBJ databases">
        <title>Insect and environment-associated Actinomycetes.</title>
        <authorList>
            <person name="Currrie C."/>
            <person name="Chevrette M."/>
            <person name="Carlson C."/>
            <person name="Stubbendieck R."/>
            <person name="Wendt-Pienkowski E."/>
        </authorList>
    </citation>
    <scope>NUCLEOTIDE SEQUENCE [LARGE SCALE GENOMIC DNA]</scope>
    <source>
        <strain evidence="2 3">SID11342</strain>
    </source>
</reference>
<keyword evidence="1" id="KW-0472">Membrane</keyword>
<keyword evidence="1" id="KW-0812">Transmembrane</keyword>
<dbReference type="EMBL" id="JAAGLQ010000372">
    <property type="protein sequence ID" value="NEA17380.1"/>
    <property type="molecule type" value="Genomic_DNA"/>
</dbReference>
<dbReference type="Proteomes" id="UP000471293">
    <property type="component" value="Unassembled WGS sequence"/>
</dbReference>
<comment type="caution">
    <text evidence="2">The sequence shown here is derived from an EMBL/GenBank/DDBJ whole genome shotgun (WGS) entry which is preliminary data.</text>
</comment>
<dbReference type="AlphaFoldDB" id="A0A6N9U0R8"/>
<evidence type="ECO:0000256" key="1">
    <source>
        <dbReference type="SAM" id="Phobius"/>
    </source>
</evidence>